<organism evidence="1">
    <name type="scientific">viral metagenome</name>
    <dbReference type="NCBI Taxonomy" id="1070528"/>
    <lineage>
        <taxon>unclassified sequences</taxon>
        <taxon>metagenomes</taxon>
        <taxon>organismal metagenomes</taxon>
    </lineage>
</organism>
<dbReference type="PANTHER" id="PTHR43630">
    <property type="entry name" value="POLY-BETA-1,6-N-ACETYL-D-GLUCOSAMINE SYNTHASE"/>
    <property type="match status" value="1"/>
</dbReference>
<dbReference type="Gene3D" id="3.90.550.10">
    <property type="entry name" value="Spore Coat Polysaccharide Biosynthesis Protein SpsA, Chain A"/>
    <property type="match status" value="1"/>
</dbReference>
<dbReference type="AlphaFoldDB" id="A0A6C0ENC6"/>
<sequence length="653" mass="76063">MQFVLVLMIRNEEKILLRCLEAVSDLVSAFCICDTGSTDSSCEIATEFLKTHKGCLTQETWKDFGHNRTLSFQNAQTYLKKEGWDLPNTYGLLIDADMIFVANSLKTTKLDHEGYTVVQKAGNLEYPNTRLVRMDYNWKCKGVTHEYWDGPTKHLASSVCYIDDRNDGGCKADKFERDMRLLEHGLEEEPENGRYMFYLAQTYNGLGKLKECIALYKKRIAVGGWEEELWYSHYMIGKSWLALKNIPKFEEWMLRAYERRPTRAEPIYQLAKYFRDVSQHHKAYHYTQLGLSIPLSADALFVETDVYKGMFEYEASILLFYIGQAQKGLDMSVRYMLNDRQHMESVYNNLPFYIDPLPYSSKAHPIARDVFGEDYHPTSVSLFRLNGKTMHNVRFVNYVINPQTGSYLMKENGIVSENYKVRTQNAFYDPETGEVVKMRDDSVTLQRRDNRIVGLEDVRVYTNASGTLCCTATSWEYTEKIRIFQSVYDPIQGLYSDCRILNSPGEQECEKNWLPIDVTDDVIYQWNPLRVGKINGNDLAIHTHHETPWYFKHFRGSAVAFQPPQHRGETWALVHTVEYCQPRKYFHLFVRMGENYKVKSISRPFVFRAKTIEYCIGCQPDRAFTTLTCVFSTMDDTPRIMEIPISSLEWIQV</sequence>
<dbReference type="Gene3D" id="1.25.40.10">
    <property type="entry name" value="Tetratricopeptide repeat domain"/>
    <property type="match status" value="1"/>
</dbReference>
<reference evidence="1" key="1">
    <citation type="journal article" date="2020" name="Nature">
        <title>Giant virus diversity and host interactions through global metagenomics.</title>
        <authorList>
            <person name="Schulz F."/>
            <person name="Roux S."/>
            <person name="Paez-Espino D."/>
            <person name="Jungbluth S."/>
            <person name="Walsh D.A."/>
            <person name="Denef V.J."/>
            <person name="McMahon K.D."/>
            <person name="Konstantinidis K.T."/>
            <person name="Eloe-Fadrosh E.A."/>
            <person name="Kyrpides N.C."/>
            <person name="Woyke T."/>
        </authorList>
    </citation>
    <scope>NUCLEOTIDE SEQUENCE</scope>
    <source>
        <strain evidence="1">GVMAG-M-3300009068-25</strain>
    </source>
</reference>
<dbReference type="InterPro" id="IPR029044">
    <property type="entry name" value="Nucleotide-diphossugar_trans"/>
</dbReference>
<dbReference type="EMBL" id="MN738888">
    <property type="protein sequence ID" value="QHT29983.1"/>
    <property type="molecule type" value="Genomic_DNA"/>
</dbReference>
<proteinExistence type="predicted"/>
<dbReference type="InterPro" id="IPR011990">
    <property type="entry name" value="TPR-like_helical_dom_sf"/>
</dbReference>
<name>A0A6C0ENC6_9ZZZZ</name>
<evidence type="ECO:0008006" key="2">
    <source>
        <dbReference type="Google" id="ProtNLM"/>
    </source>
</evidence>
<evidence type="ECO:0000313" key="1">
    <source>
        <dbReference type="EMBL" id="QHT29983.1"/>
    </source>
</evidence>
<protein>
    <recommendedName>
        <fullName evidence="2">Glycosyltransferase 2-like domain-containing protein</fullName>
    </recommendedName>
</protein>
<dbReference type="SUPFAM" id="SSF48452">
    <property type="entry name" value="TPR-like"/>
    <property type="match status" value="1"/>
</dbReference>
<dbReference type="SUPFAM" id="SSF53448">
    <property type="entry name" value="Nucleotide-diphospho-sugar transferases"/>
    <property type="match status" value="1"/>
</dbReference>
<accession>A0A6C0ENC6</accession>
<dbReference type="PANTHER" id="PTHR43630:SF2">
    <property type="entry name" value="GLYCOSYLTRANSFERASE"/>
    <property type="match status" value="1"/>
</dbReference>